<evidence type="ECO:0008006" key="3">
    <source>
        <dbReference type="Google" id="ProtNLM"/>
    </source>
</evidence>
<protein>
    <recommendedName>
        <fullName evidence="3">Transmembrane protein</fullName>
    </recommendedName>
</protein>
<keyword evidence="1" id="KW-0472">Membrane</keyword>
<organism evidence="2">
    <name type="scientific">Myoviridae sp. ctGjZ5</name>
    <dbReference type="NCBI Taxonomy" id="2826634"/>
    <lineage>
        <taxon>Viruses</taxon>
        <taxon>Duplodnaviria</taxon>
        <taxon>Heunggongvirae</taxon>
        <taxon>Uroviricota</taxon>
        <taxon>Caudoviricetes</taxon>
    </lineage>
</organism>
<keyword evidence="1" id="KW-1133">Transmembrane helix</keyword>
<sequence length="211" mass="24179">MYEKAIENLKEIGSNRKLDRLLIQSMSEIKLNKKSMVQYVVSITLAAIAAYVIVYKSDTVELFTNAVDVINNTSLALIAIVFGTYSIFQALMTDTVIWALLLSEKNLLNVSNKSFLHLIILFLIEIMMNIVLLIIMPAIPNEFCILDNLVRANSVAFILMLIYFGFCFLLFYEIKNFAVNLYQMFNVYNIYKGIELVKKNIGEQEEKEEEG</sequence>
<dbReference type="EMBL" id="BK014974">
    <property type="protein sequence ID" value="DAD85142.1"/>
    <property type="molecule type" value="Genomic_DNA"/>
</dbReference>
<evidence type="ECO:0000256" key="1">
    <source>
        <dbReference type="SAM" id="Phobius"/>
    </source>
</evidence>
<reference evidence="2" key="1">
    <citation type="journal article" date="2021" name="Proc. Natl. Acad. Sci. U.S.A.">
        <title>A Catalog of Tens of Thousands of Viruses from Human Metagenomes Reveals Hidden Associations with Chronic Diseases.</title>
        <authorList>
            <person name="Tisza M.J."/>
            <person name="Buck C.B."/>
        </authorList>
    </citation>
    <scope>NUCLEOTIDE SEQUENCE</scope>
    <source>
        <strain evidence="2">CtGjZ5</strain>
    </source>
</reference>
<feature type="transmembrane region" description="Helical" evidence="1">
    <location>
        <begin position="36"/>
        <end position="55"/>
    </location>
</feature>
<accession>A0A8S5MS67</accession>
<name>A0A8S5MS67_9CAUD</name>
<evidence type="ECO:0000313" key="2">
    <source>
        <dbReference type="EMBL" id="DAD85142.1"/>
    </source>
</evidence>
<keyword evidence="1" id="KW-0812">Transmembrane</keyword>
<feature type="transmembrane region" description="Helical" evidence="1">
    <location>
        <begin position="155"/>
        <end position="174"/>
    </location>
</feature>
<feature type="transmembrane region" description="Helical" evidence="1">
    <location>
        <begin position="75"/>
        <end position="102"/>
    </location>
</feature>
<proteinExistence type="predicted"/>
<feature type="transmembrane region" description="Helical" evidence="1">
    <location>
        <begin position="114"/>
        <end position="135"/>
    </location>
</feature>